<protein>
    <submittedName>
        <fullName evidence="1">Uncharacterized protein</fullName>
    </submittedName>
</protein>
<reference evidence="2" key="1">
    <citation type="journal article" date="2019" name="Int. J. Syst. Evol. Microbiol.">
        <title>The Global Catalogue of Microorganisms (GCM) 10K type strain sequencing project: providing services to taxonomists for standard genome sequencing and annotation.</title>
        <authorList>
            <consortium name="The Broad Institute Genomics Platform"/>
            <consortium name="The Broad Institute Genome Sequencing Center for Infectious Disease"/>
            <person name="Wu L."/>
            <person name="Ma J."/>
        </authorList>
    </citation>
    <scope>NUCLEOTIDE SEQUENCE [LARGE SCALE GENOMIC DNA]</scope>
    <source>
        <strain evidence="2">JCM 14307</strain>
    </source>
</reference>
<evidence type="ECO:0000313" key="1">
    <source>
        <dbReference type="EMBL" id="GAA1663047.1"/>
    </source>
</evidence>
<comment type="caution">
    <text evidence="1">The sequence shown here is derived from an EMBL/GenBank/DDBJ whole genome shotgun (WGS) entry which is preliminary data.</text>
</comment>
<dbReference type="Proteomes" id="UP001500280">
    <property type="component" value="Unassembled WGS sequence"/>
</dbReference>
<accession>A0ABP4S367</accession>
<gene>
    <name evidence="1" type="ORF">GCM10009745_00820</name>
</gene>
<dbReference type="EMBL" id="BAAANF010000001">
    <property type="protein sequence ID" value="GAA1663047.1"/>
    <property type="molecule type" value="Genomic_DNA"/>
</dbReference>
<proteinExistence type="predicted"/>
<keyword evidence="2" id="KW-1185">Reference proteome</keyword>
<name>A0ABP4S367_9ACTN</name>
<sequence length="209" mass="22830">MGKRRHAKECGAEVTLEAAMLRSSRRSRIVPRPSRIVRCSAVILASLGVWTAAGAAAAGASAPYSASSPSIEQRARTVDGFVIEHLPGGIGTPSDFEYEWEDVVFHSRVWETGPDPEGAFKVDLTVKTLRGAKLTDLEALHTFLIEYEEKDPGSWQLRPVKIGPYDGLADDDEVFYLVTPGVAAEVSLDRTRFTEDDLINTATGFHPEN</sequence>
<evidence type="ECO:0000313" key="2">
    <source>
        <dbReference type="Proteomes" id="UP001500280"/>
    </source>
</evidence>
<organism evidence="1 2">
    <name type="scientific">Kribbella yunnanensis</name>
    <dbReference type="NCBI Taxonomy" id="190194"/>
    <lineage>
        <taxon>Bacteria</taxon>
        <taxon>Bacillati</taxon>
        <taxon>Actinomycetota</taxon>
        <taxon>Actinomycetes</taxon>
        <taxon>Propionibacteriales</taxon>
        <taxon>Kribbellaceae</taxon>
        <taxon>Kribbella</taxon>
    </lineage>
</organism>